<gene>
    <name evidence="1" type="ORF">MILVUS5_LOCUS34812</name>
</gene>
<sequence length="140" mass="16096">MEEDQQKWIAKLIGFDFEVKYKPGKENSVADALSRQMQYSTISMVQCEAWEGLEEEIQKDDKLKILVQDLIGDPLSHPGYQLRGGKLFHKGRVAIPKNSPRIAWILHEFHDTSTGGHSGYLRTYKKIASVVYWEGMRKSI</sequence>
<keyword evidence="2" id="KW-1185">Reference proteome</keyword>
<protein>
    <submittedName>
        <fullName evidence="1">Uncharacterized protein</fullName>
    </submittedName>
</protein>
<dbReference type="EMBL" id="CASHSV030000615">
    <property type="protein sequence ID" value="CAJ2670840.1"/>
    <property type="molecule type" value="Genomic_DNA"/>
</dbReference>
<evidence type="ECO:0000313" key="1">
    <source>
        <dbReference type="EMBL" id="CAJ2670840.1"/>
    </source>
</evidence>
<reference evidence="1" key="1">
    <citation type="submission" date="2023-10" db="EMBL/GenBank/DDBJ databases">
        <authorList>
            <person name="Rodriguez Cubillos JULIANA M."/>
            <person name="De Vega J."/>
        </authorList>
    </citation>
    <scope>NUCLEOTIDE SEQUENCE</scope>
</reference>
<proteinExistence type="predicted"/>
<comment type="caution">
    <text evidence="1">The sequence shown here is derived from an EMBL/GenBank/DDBJ whole genome shotgun (WGS) entry which is preliminary data.</text>
</comment>
<evidence type="ECO:0000313" key="2">
    <source>
        <dbReference type="Proteomes" id="UP001177021"/>
    </source>
</evidence>
<organism evidence="1 2">
    <name type="scientific">Trifolium pratense</name>
    <name type="common">Red clover</name>
    <dbReference type="NCBI Taxonomy" id="57577"/>
    <lineage>
        <taxon>Eukaryota</taxon>
        <taxon>Viridiplantae</taxon>
        <taxon>Streptophyta</taxon>
        <taxon>Embryophyta</taxon>
        <taxon>Tracheophyta</taxon>
        <taxon>Spermatophyta</taxon>
        <taxon>Magnoliopsida</taxon>
        <taxon>eudicotyledons</taxon>
        <taxon>Gunneridae</taxon>
        <taxon>Pentapetalae</taxon>
        <taxon>rosids</taxon>
        <taxon>fabids</taxon>
        <taxon>Fabales</taxon>
        <taxon>Fabaceae</taxon>
        <taxon>Papilionoideae</taxon>
        <taxon>50 kb inversion clade</taxon>
        <taxon>NPAAA clade</taxon>
        <taxon>Hologalegina</taxon>
        <taxon>IRL clade</taxon>
        <taxon>Trifolieae</taxon>
        <taxon>Trifolium</taxon>
    </lineage>
</organism>
<dbReference type="Proteomes" id="UP001177021">
    <property type="component" value="Unassembled WGS sequence"/>
</dbReference>
<name>A0ACB0LQ09_TRIPR</name>
<accession>A0ACB0LQ09</accession>